<proteinExistence type="inferred from homology"/>
<evidence type="ECO:0000259" key="11">
    <source>
        <dbReference type="PROSITE" id="PS50011"/>
    </source>
</evidence>
<keyword evidence="4" id="KW-0808">Transferase</keyword>
<evidence type="ECO:0000256" key="5">
    <source>
        <dbReference type="ARBA" id="ARBA00022741"/>
    </source>
</evidence>
<feature type="coiled-coil region" evidence="9">
    <location>
        <begin position="319"/>
        <end position="361"/>
    </location>
</feature>
<dbReference type="Proteomes" id="UP000694428">
    <property type="component" value="Unplaced"/>
</dbReference>
<evidence type="ECO:0000256" key="6">
    <source>
        <dbReference type="ARBA" id="ARBA00022777"/>
    </source>
</evidence>
<evidence type="ECO:0000256" key="8">
    <source>
        <dbReference type="PROSITE-ProRule" id="PRU10141"/>
    </source>
</evidence>
<keyword evidence="5 8" id="KW-0547">Nucleotide-binding</keyword>
<dbReference type="PANTHER" id="PTHR47096">
    <property type="entry name" value="MISSHAPEN LIKE KINASE 1"/>
    <property type="match status" value="1"/>
</dbReference>
<feature type="domain" description="Protein kinase" evidence="11">
    <location>
        <begin position="33"/>
        <end position="242"/>
    </location>
</feature>
<evidence type="ECO:0000256" key="2">
    <source>
        <dbReference type="ARBA" id="ARBA00012513"/>
    </source>
</evidence>
<comment type="similarity">
    <text evidence="1">Belongs to the protein kinase superfamily. STE Ser/Thr protein kinase family. STE20 subfamily.</text>
</comment>
<organism evidence="13 14">
    <name type="scientific">Pavo cristatus</name>
    <name type="common">Indian peafowl</name>
    <name type="synonym">Blue peafowl</name>
    <dbReference type="NCBI Taxonomy" id="9049"/>
    <lineage>
        <taxon>Eukaryota</taxon>
        <taxon>Metazoa</taxon>
        <taxon>Chordata</taxon>
        <taxon>Craniata</taxon>
        <taxon>Vertebrata</taxon>
        <taxon>Euteleostomi</taxon>
        <taxon>Archelosauria</taxon>
        <taxon>Archosauria</taxon>
        <taxon>Dinosauria</taxon>
        <taxon>Saurischia</taxon>
        <taxon>Theropoda</taxon>
        <taxon>Coelurosauria</taxon>
        <taxon>Aves</taxon>
        <taxon>Neognathae</taxon>
        <taxon>Galloanserae</taxon>
        <taxon>Galliformes</taxon>
        <taxon>Phasianidae</taxon>
        <taxon>Phasianinae</taxon>
        <taxon>Pavo</taxon>
    </lineage>
</organism>
<accession>A0A8C9EPQ7</accession>
<dbReference type="InterPro" id="IPR001180">
    <property type="entry name" value="CNH_dom"/>
</dbReference>
<dbReference type="AlphaFoldDB" id="A0A8C9EPQ7"/>
<keyword evidence="14" id="KW-1185">Reference proteome</keyword>
<dbReference type="SMART" id="SM00220">
    <property type="entry name" value="S_TKc"/>
    <property type="match status" value="1"/>
</dbReference>
<keyword evidence="6" id="KW-0418">Kinase</keyword>
<dbReference type="InterPro" id="IPR008271">
    <property type="entry name" value="Ser/Thr_kinase_AS"/>
</dbReference>
<protein>
    <recommendedName>
        <fullName evidence="2">non-specific serine/threonine protein kinase</fullName>
        <ecNumber evidence="2">2.7.11.1</ecNumber>
    </recommendedName>
</protein>
<evidence type="ECO:0000313" key="13">
    <source>
        <dbReference type="Ensembl" id="ENSPSTP00000003869.1"/>
    </source>
</evidence>
<evidence type="ECO:0000256" key="3">
    <source>
        <dbReference type="ARBA" id="ARBA00022527"/>
    </source>
</evidence>
<keyword evidence="9" id="KW-0175">Coiled coil</keyword>
<dbReference type="PANTHER" id="PTHR47096:SF1">
    <property type="entry name" value="MISSHAPEN LIKE KINASE 1"/>
    <property type="match status" value="1"/>
</dbReference>
<keyword evidence="7 8" id="KW-0067">ATP-binding</keyword>
<dbReference type="SMART" id="SM00036">
    <property type="entry name" value="CNH"/>
    <property type="match status" value="1"/>
</dbReference>
<dbReference type="EC" id="2.7.11.1" evidence="2"/>
<dbReference type="GO" id="GO:0004674">
    <property type="term" value="F:protein serine/threonine kinase activity"/>
    <property type="evidence" value="ECO:0007669"/>
    <property type="project" value="UniProtKB-KW"/>
</dbReference>
<dbReference type="Gene3D" id="3.30.200.20">
    <property type="entry name" value="Phosphorylase Kinase, domain 1"/>
    <property type="match status" value="1"/>
</dbReference>
<evidence type="ECO:0000259" key="12">
    <source>
        <dbReference type="PROSITE" id="PS50219"/>
    </source>
</evidence>
<feature type="binding site" evidence="8">
    <location>
        <position position="62"/>
    </location>
    <ligand>
        <name>ATP</name>
        <dbReference type="ChEBI" id="CHEBI:30616"/>
    </ligand>
</feature>
<dbReference type="Gene3D" id="1.10.510.10">
    <property type="entry name" value="Transferase(Phosphotransferase) domain 1"/>
    <property type="match status" value="2"/>
</dbReference>
<dbReference type="InterPro" id="IPR017441">
    <property type="entry name" value="Protein_kinase_ATP_BS"/>
</dbReference>
<dbReference type="PROSITE" id="PS00107">
    <property type="entry name" value="PROTEIN_KINASE_ATP"/>
    <property type="match status" value="1"/>
</dbReference>
<dbReference type="PROSITE" id="PS00108">
    <property type="entry name" value="PROTEIN_KINASE_ST"/>
    <property type="match status" value="1"/>
</dbReference>
<dbReference type="PROSITE" id="PS50219">
    <property type="entry name" value="CNH"/>
    <property type="match status" value="1"/>
</dbReference>
<dbReference type="InterPro" id="IPR000719">
    <property type="entry name" value="Prot_kinase_dom"/>
</dbReference>
<reference evidence="13" key="1">
    <citation type="submission" date="2025-08" db="UniProtKB">
        <authorList>
            <consortium name="Ensembl"/>
        </authorList>
    </citation>
    <scope>IDENTIFICATION</scope>
</reference>
<feature type="region of interest" description="Disordered" evidence="10">
    <location>
        <begin position="475"/>
        <end position="515"/>
    </location>
</feature>
<feature type="domain" description="CNH" evidence="12">
    <location>
        <begin position="527"/>
        <end position="814"/>
    </location>
</feature>
<evidence type="ECO:0000256" key="10">
    <source>
        <dbReference type="SAM" id="MobiDB-lite"/>
    </source>
</evidence>
<evidence type="ECO:0000313" key="14">
    <source>
        <dbReference type="Proteomes" id="UP000694428"/>
    </source>
</evidence>
<evidence type="ECO:0000256" key="1">
    <source>
        <dbReference type="ARBA" id="ARBA00008874"/>
    </source>
</evidence>
<feature type="region of interest" description="Disordered" evidence="10">
    <location>
        <begin position="229"/>
        <end position="298"/>
    </location>
</feature>
<feature type="compositionally biased region" description="Acidic residues" evidence="10">
    <location>
        <begin position="479"/>
        <end position="489"/>
    </location>
</feature>
<dbReference type="GO" id="GO:0005524">
    <property type="term" value="F:ATP binding"/>
    <property type="evidence" value="ECO:0007669"/>
    <property type="project" value="UniProtKB-UniRule"/>
</dbReference>
<keyword evidence="3" id="KW-0723">Serine/threonine-protein kinase</keyword>
<dbReference type="Pfam" id="PF00069">
    <property type="entry name" value="Pkinase"/>
    <property type="match status" value="2"/>
</dbReference>
<evidence type="ECO:0000256" key="7">
    <source>
        <dbReference type="ARBA" id="ARBA00022840"/>
    </source>
</evidence>
<name>A0A8C9EPQ7_PAVCR</name>
<dbReference type="InterPro" id="IPR011009">
    <property type="entry name" value="Kinase-like_dom_sf"/>
</dbReference>
<dbReference type="PROSITE" id="PS50011">
    <property type="entry name" value="PROTEIN_KINASE_DOM"/>
    <property type="match status" value="1"/>
</dbReference>
<evidence type="ECO:0000256" key="9">
    <source>
        <dbReference type="SAM" id="Coils"/>
    </source>
</evidence>
<dbReference type="Pfam" id="PF00780">
    <property type="entry name" value="CNH"/>
    <property type="match status" value="1"/>
</dbReference>
<feature type="compositionally biased region" description="Acidic residues" evidence="10">
    <location>
        <begin position="270"/>
        <end position="288"/>
    </location>
</feature>
<dbReference type="Ensembl" id="ENSPSTT00000004058.1">
    <property type="protein sequence ID" value="ENSPSTP00000003869.1"/>
    <property type="gene ID" value="ENSPSTG00000000574.1"/>
</dbReference>
<dbReference type="InterPro" id="IPR051700">
    <property type="entry name" value="STE20_Ser-Thr_kinase"/>
</dbReference>
<dbReference type="SUPFAM" id="SSF56112">
    <property type="entry name" value="Protein kinase-like (PK-like)"/>
    <property type="match status" value="1"/>
</dbReference>
<sequence>MLIIPVLSEELKPLKTLVRKMLISLENDPAGIFELVELVGNGTYGQVYKGRHVKTGQLAAIKVMDVTGVTYPPPPASLNCQIRGERGLRLVMEFCGAGSVTDLIKNTKGNTLKEEWIAYICREILRGLSHLHQHKVIHRDIKGQNVLLTENAEVKLGKDWLELLETSDLWSLGITAIEMAEGAPPLCDMHPMRALFLIPRNPAPRLKSKKWSKKFQSFIESCLVKNHSQRPTTEQLMKHPFIRDQPNERQVRIQLKDHIDRTKKKRGEKDETEYEYSGSEEEEEENDSGEPSSILNLPGESTLRRDFLRLQLANKERSEALRRQQLEQQQRENEEHKRQLLAERQKRIEEQKEQRRRLEEVTGWSGAKLGLCATWFCCFLFFFSFFFPSLSSSCLVFLQTSGEKKRSGHAASNGFAGHINLPDLVQQSHSPAGTPTEALGRVSTHAQDMDSVPEYGMGSSTKASFTPFVDTRVYQTSPTDEDEDEDEESSATGRRQSRKISVVNVNPTNIRPHSDTPEIRKYKKRFNSEILCAALWGVNLLVGTENGLMLLDRSGQGKVYNLINRRRFQQMDVLEGLNVLVTISGKKNKLRVYYLSWLRNRILHNDPEVEKKQGWITVGDLEGCIHYKVVKYERIKFLVIALKSAVEIYAWAPKPYHKFMAFKSFADLQHKPLLVDLTVEEGQRLKVIFGSHTGFHVIDVDSGNSYDIYIPSHIQGNITPHAIVILPKTDGMEMLVCYEDEGVYVNTYGRITKDVVLQWGEMPTSVAYIHSNQIMGWGEKAIEIRSVETGHLDGVFMHKRAQRLKFLCERNDKVFFASVRSGGSSQVFFMTLNRNSMMNW</sequence>
<feature type="compositionally biased region" description="Basic and acidic residues" evidence="10">
    <location>
        <begin position="241"/>
        <end position="260"/>
    </location>
</feature>
<reference evidence="13" key="2">
    <citation type="submission" date="2025-09" db="UniProtKB">
        <authorList>
            <consortium name="Ensembl"/>
        </authorList>
    </citation>
    <scope>IDENTIFICATION</scope>
</reference>
<dbReference type="GO" id="GO:0005829">
    <property type="term" value="C:cytosol"/>
    <property type="evidence" value="ECO:0007669"/>
    <property type="project" value="TreeGrafter"/>
</dbReference>
<evidence type="ECO:0000256" key="4">
    <source>
        <dbReference type="ARBA" id="ARBA00022679"/>
    </source>
</evidence>